<accession>A0AAU9JBE8</accession>
<keyword evidence="1" id="KW-0175">Coiled coil</keyword>
<organism evidence="3 4">
    <name type="scientific">Blepharisma stoltei</name>
    <dbReference type="NCBI Taxonomy" id="1481888"/>
    <lineage>
        <taxon>Eukaryota</taxon>
        <taxon>Sar</taxon>
        <taxon>Alveolata</taxon>
        <taxon>Ciliophora</taxon>
        <taxon>Postciliodesmatophora</taxon>
        <taxon>Heterotrichea</taxon>
        <taxon>Heterotrichida</taxon>
        <taxon>Blepharismidae</taxon>
        <taxon>Blepharisma</taxon>
    </lineage>
</organism>
<proteinExistence type="predicted"/>
<dbReference type="Proteomes" id="UP001162131">
    <property type="component" value="Unassembled WGS sequence"/>
</dbReference>
<protein>
    <submittedName>
        <fullName evidence="3">Uncharacterized protein</fullName>
    </submittedName>
</protein>
<evidence type="ECO:0000256" key="1">
    <source>
        <dbReference type="SAM" id="Coils"/>
    </source>
</evidence>
<evidence type="ECO:0000256" key="2">
    <source>
        <dbReference type="SAM" id="MobiDB-lite"/>
    </source>
</evidence>
<evidence type="ECO:0000313" key="4">
    <source>
        <dbReference type="Proteomes" id="UP001162131"/>
    </source>
</evidence>
<dbReference type="EMBL" id="CAJZBQ010000033">
    <property type="protein sequence ID" value="CAG9323001.1"/>
    <property type="molecule type" value="Genomic_DNA"/>
</dbReference>
<evidence type="ECO:0000313" key="3">
    <source>
        <dbReference type="EMBL" id="CAG9323001.1"/>
    </source>
</evidence>
<feature type="compositionally biased region" description="Basic and acidic residues" evidence="2">
    <location>
        <begin position="339"/>
        <end position="349"/>
    </location>
</feature>
<dbReference type="AlphaFoldDB" id="A0AAU9JBE8"/>
<sequence>MDKRATLEEYKETLSEMTREKEKLLMVLNNTKNLENEEKSESEKKLDSDIENSKKIIYGLHDNIIKVRDENRKLAVEKDWLQWKLPKKPNELKILEEKLSKLKDENKQLAEEKETLSKEKSKESMKSIRNEDPNLYFLIKRINQAEEQNKQYSQMLRDLIDERNKTIFEYSEITKKLNFEEQQREKLKNADLVILECEGRIKDLREKLEERKKMLFEAETHRAASKNDEVVEMYHKISKEAKNWADTEESLRKELDELICTIEIERVQGIKLNPPEFNQKLRIEMKLMEAEISVKSKELKEREKMLLQLQVKYGQLMKITPEEKLIRSRSANHLQQQPKLEKNFEDDTKKRRFISKNPPARKVDKRRQKLIDQLTKSLVEGQTVEALNTLKNYGKPNQGLASKIIELNRGEFLSKMKNT</sequence>
<feature type="coiled-coil region" evidence="1">
    <location>
        <begin position="7"/>
        <end position="34"/>
    </location>
</feature>
<gene>
    <name evidence="3" type="ORF">BSTOLATCC_MIC32906</name>
</gene>
<reference evidence="3" key="1">
    <citation type="submission" date="2021-09" db="EMBL/GenBank/DDBJ databases">
        <authorList>
            <consortium name="AG Swart"/>
            <person name="Singh M."/>
            <person name="Singh A."/>
            <person name="Seah K."/>
            <person name="Emmerich C."/>
        </authorList>
    </citation>
    <scope>NUCLEOTIDE SEQUENCE</scope>
    <source>
        <strain evidence="3">ATCC30299</strain>
    </source>
</reference>
<name>A0AAU9JBE8_9CILI</name>
<comment type="caution">
    <text evidence="3">The sequence shown here is derived from an EMBL/GenBank/DDBJ whole genome shotgun (WGS) entry which is preliminary data.</text>
</comment>
<keyword evidence="4" id="KW-1185">Reference proteome</keyword>
<feature type="coiled-coil region" evidence="1">
    <location>
        <begin position="92"/>
        <end position="221"/>
    </location>
</feature>
<feature type="region of interest" description="Disordered" evidence="2">
    <location>
        <begin position="330"/>
        <end position="350"/>
    </location>
</feature>